<name>A0A023D943_ACIMT</name>
<reference evidence="2" key="1">
    <citation type="journal article" date="2014" name="FEMS Microbiol. Lett.">
        <title>Draft Genomic DNA Sequence of the Facultatively Methylotrophic Bacterium Acidomonas methanolica type strain MB58.</title>
        <authorList>
            <person name="Higashiura N."/>
            <person name="Hadano H."/>
            <person name="Hirakawa H."/>
            <person name="Matsutani M."/>
            <person name="Takabe S."/>
            <person name="Matsushita K."/>
            <person name="Azuma Y."/>
        </authorList>
    </citation>
    <scope>NUCLEOTIDE SEQUENCE [LARGE SCALE GENOMIC DNA]</scope>
    <source>
        <strain evidence="2">MB58</strain>
    </source>
</reference>
<dbReference type="AlphaFoldDB" id="A0A023D943"/>
<dbReference type="OrthoDB" id="378644at2"/>
<evidence type="ECO:0000313" key="2">
    <source>
        <dbReference type="Proteomes" id="UP000019760"/>
    </source>
</evidence>
<proteinExistence type="predicted"/>
<organism evidence="1 2">
    <name type="scientific">Acidomonas methanolica NBRC 104435</name>
    <dbReference type="NCBI Taxonomy" id="1231351"/>
    <lineage>
        <taxon>Bacteria</taxon>
        <taxon>Pseudomonadati</taxon>
        <taxon>Pseudomonadota</taxon>
        <taxon>Alphaproteobacteria</taxon>
        <taxon>Acetobacterales</taxon>
        <taxon>Acetobacteraceae</taxon>
        <taxon>Acidomonas</taxon>
    </lineage>
</organism>
<reference evidence="1 2" key="2">
    <citation type="journal article" date="2014" name="FEMS Microbiol. Lett.">
        <title>Draft genomic DNA sequence of the facultatively methylotrophic bacterium Acidomonas methanolica type strain MB58.</title>
        <authorList>
            <person name="Higashiura N."/>
            <person name="Hadano H."/>
            <person name="Hirakawa H."/>
            <person name="Matsutani M."/>
            <person name="Takabe S."/>
            <person name="Matsushita K."/>
            <person name="Azuma Y."/>
        </authorList>
    </citation>
    <scope>NUCLEOTIDE SEQUENCE [LARGE SCALE GENOMIC DNA]</scope>
    <source>
        <strain evidence="1 2">MB58</strain>
    </source>
</reference>
<dbReference type="Proteomes" id="UP000019760">
    <property type="component" value="Unassembled WGS sequence"/>
</dbReference>
<keyword evidence="2" id="KW-1185">Reference proteome</keyword>
<comment type="caution">
    <text evidence="1">The sequence shown here is derived from an EMBL/GenBank/DDBJ whole genome shotgun (WGS) entry which is preliminary data.</text>
</comment>
<evidence type="ECO:0000313" key="1">
    <source>
        <dbReference type="EMBL" id="GAJ30215.1"/>
    </source>
</evidence>
<dbReference type="EMBL" id="BAND01000111">
    <property type="protein sequence ID" value="GAJ30215.1"/>
    <property type="molecule type" value="Genomic_DNA"/>
</dbReference>
<evidence type="ECO:0008006" key="3">
    <source>
        <dbReference type="Google" id="ProtNLM"/>
    </source>
</evidence>
<sequence length="405" mass="41078">MTRTIQSREQLDLLDWQGPDTVVAYDDVLIRANSRAGRLARAISVTLDTCGRSRRDIADRMAEPAEFSFADGEIRMARFTAAFYRDPEESSAGGLFAAISDSLTHALTAADALVDQGILACQTILSPLAIPVALAGAVSGMLSEASGVWDALISDSAQPVQDAASSAQATLAAGVTAPATNSDTTYADAVSAALAGVPAALANASATSDTAAIAPSAQVADGVTLTADPQAVTTVLLSGAVQLGDAAATLSDTSTAPSSVLGLGVIARLMAVTQAVASAASVTYVSQQDAMSGRDALLDAIDALGTDIENAAALGAAFAMSRMWGALRDLRTAVIADYSDRIGRLPAVISVTLGAQVSAWLVAYAVAGDAPSDVETVMEDLVTRNDLIHPALAGPGALDVLDLTS</sequence>
<accession>A0A023D943</accession>
<protein>
    <recommendedName>
        <fullName evidence="3">Mu-like prophage DNA circulation protein</fullName>
    </recommendedName>
</protein>
<gene>
    <name evidence="1" type="ORF">Amme_112_003</name>
</gene>
<dbReference type="RefSeq" id="WP_052512141.1">
    <property type="nucleotide sequence ID" value="NZ_BAND01000111.1"/>
</dbReference>